<dbReference type="EMBL" id="FOGQ01000014">
    <property type="protein sequence ID" value="SES25743.1"/>
    <property type="molecule type" value="Genomic_DNA"/>
</dbReference>
<dbReference type="AlphaFoldDB" id="A0A1H9VWT5"/>
<keyword evidence="3" id="KW-1185">Reference proteome</keyword>
<dbReference type="Gene3D" id="3.40.960.10">
    <property type="entry name" value="VSR Endonuclease"/>
    <property type="match status" value="1"/>
</dbReference>
<feature type="domain" description="DUF559" evidence="1">
    <location>
        <begin position="221"/>
        <end position="297"/>
    </location>
</feature>
<sequence length="315" mass="35588">MNHDPSLAWLAENIVNARNLGRRDADLLRAVNTDDFVTLHPGFHMSKPVYEQLSWRAKRTAHAVAVGTAAYKAVLVGRSAARTQGMWVVNFTPETVEIANPHGYQPPRRDRVDGITYRSMILLPEDYHRIGTCRATTPARTAIDIARFHGVTEGAIACDWALAHGWSKADLEDQLRGLGRVRGSGSIRRAIELAERGVESPFETYIRILLIDEGFTNIVVQAAVGPYRVDVVVNGVLIIEIDGDVKYSSDAEVAEVLRRESKREKYLRNRGYWVLRFTPRDLLKHRDRVLQLVKDALREHVRAESPKPWEPVRQG</sequence>
<dbReference type="STRING" id="1121357.SAMN05661109_02421"/>
<reference evidence="3" key="1">
    <citation type="submission" date="2016-10" db="EMBL/GenBank/DDBJ databases">
        <authorList>
            <person name="Varghese N."/>
            <person name="Submissions S."/>
        </authorList>
    </citation>
    <scope>NUCLEOTIDE SEQUENCE [LARGE SCALE GENOMIC DNA]</scope>
    <source>
        <strain evidence="3">DSM 20524</strain>
    </source>
</reference>
<evidence type="ECO:0000313" key="2">
    <source>
        <dbReference type="EMBL" id="SES25743.1"/>
    </source>
</evidence>
<name>A0A1H9VWT5_9CORY</name>
<evidence type="ECO:0000313" key="3">
    <source>
        <dbReference type="Proteomes" id="UP000198929"/>
    </source>
</evidence>
<gene>
    <name evidence="2" type="ORF">SAMN05661109_02421</name>
</gene>
<evidence type="ECO:0000259" key="1">
    <source>
        <dbReference type="Pfam" id="PF04480"/>
    </source>
</evidence>
<dbReference type="Proteomes" id="UP000198929">
    <property type="component" value="Unassembled WGS sequence"/>
</dbReference>
<dbReference type="SUPFAM" id="SSF52980">
    <property type="entry name" value="Restriction endonuclease-like"/>
    <property type="match status" value="1"/>
</dbReference>
<protein>
    <recommendedName>
        <fullName evidence="1">DUF559 domain-containing protein</fullName>
    </recommendedName>
</protein>
<dbReference type="InterPro" id="IPR011335">
    <property type="entry name" value="Restrct_endonuc-II-like"/>
</dbReference>
<accession>A0A1H9VWT5</accession>
<organism evidence="2 3">
    <name type="scientific">Corynebacterium cystitidis DSM 20524</name>
    <dbReference type="NCBI Taxonomy" id="1121357"/>
    <lineage>
        <taxon>Bacteria</taxon>
        <taxon>Bacillati</taxon>
        <taxon>Actinomycetota</taxon>
        <taxon>Actinomycetes</taxon>
        <taxon>Mycobacteriales</taxon>
        <taxon>Corynebacteriaceae</taxon>
        <taxon>Corynebacterium</taxon>
    </lineage>
</organism>
<proteinExistence type="predicted"/>
<dbReference type="Pfam" id="PF04480">
    <property type="entry name" value="DUF559"/>
    <property type="match status" value="1"/>
</dbReference>
<dbReference type="InterPro" id="IPR007569">
    <property type="entry name" value="DUF559"/>
</dbReference>
<dbReference type="RefSeq" id="WP_092260499.1">
    <property type="nucleotide sequence ID" value="NZ_CP047199.1"/>
</dbReference>